<keyword evidence="2" id="KW-1185">Reference proteome</keyword>
<organism evidence="1 2">
    <name type="scientific">Rhodanobacter denitrificans</name>
    <dbReference type="NCBI Taxonomy" id="666685"/>
    <lineage>
        <taxon>Bacteria</taxon>
        <taxon>Pseudomonadati</taxon>
        <taxon>Pseudomonadota</taxon>
        <taxon>Gammaproteobacteria</taxon>
        <taxon>Lysobacterales</taxon>
        <taxon>Rhodanobacteraceae</taxon>
        <taxon>Rhodanobacter</taxon>
    </lineage>
</organism>
<dbReference type="OrthoDB" id="7069041at2"/>
<dbReference type="EMBL" id="CP003470">
    <property type="protein sequence ID" value="AGG89143.1"/>
    <property type="molecule type" value="Genomic_DNA"/>
</dbReference>
<gene>
    <name evidence="1" type="ORF">R2APBS1_2020</name>
</gene>
<sequence length="193" mass="22059">MSTFYTSCPAVRRSIETFTQFILVGGETQRVEFTRPIVWIQESESQLLFLHGGEILEVGETHNDFYGYLSSMDFTEEVARLMRKFQITAESSLELVVATRVAQRPARETEECVAYNVSRSPRHKAMYAYLEDDWRQHAVEDGEERLRRLGECMLGQAHTWSSRLSPDDNAALATAFVNRWQVISDAPLRSSAA</sequence>
<protein>
    <submittedName>
        <fullName evidence="1">Uncharacterized protein</fullName>
    </submittedName>
</protein>
<dbReference type="Proteomes" id="UP000011859">
    <property type="component" value="Chromosome"/>
</dbReference>
<dbReference type="AlphaFoldDB" id="M4NHL3"/>
<dbReference type="GeneID" id="72428754"/>
<reference evidence="1 2" key="1">
    <citation type="submission" date="2012-04" db="EMBL/GenBank/DDBJ databases">
        <title>Complete genome of Rhodanobacter sp. 2APBS1.</title>
        <authorList>
            <consortium name="US DOE Joint Genome Institute"/>
            <person name="Huntemann M."/>
            <person name="Wei C.-L."/>
            <person name="Han J."/>
            <person name="Detter J.C."/>
            <person name="Han C."/>
            <person name="Tapia R."/>
            <person name="Munk A.C.C."/>
            <person name="Chen A."/>
            <person name="Krypides N."/>
            <person name="Mavromatis K."/>
            <person name="Markowitz V."/>
            <person name="Szeto E."/>
            <person name="Ivanova N."/>
            <person name="Mikhailova N."/>
            <person name="Ovchinnikova G."/>
            <person name="Pagani I."/>
            <person name="Pati A."/>
            <person name="Goodwin L."/>
            <person name="Peters L."/>
            <person name="Pitluck S."/>
            <person name="Woyke T."/>
            <person name="Prakash O."/>
            <person name="Elkins J."/>
            <person name="Brown S."/>
            <person name="Palumbo A."/>
            <person name="Hemme C."/>
            <person name="Zhou J."/>
            <person name="Watson D."/>
            <person name="Jardine P."/>
            <person name="Kostka J."/>
            <person name="Green S."/>
        </authorList>
    </citation>
    <scope>NUCLEOTIDE SEQUENCE [LARGE SCALE GENOMIC DNA]</scope>
    <source>
        <strain evidence="1 2">2APBS1</strain>
    </source>
</reference>
<dbReference type="RefSeq" id="WP_015447868.1">
    <property type="nucleotide sequence ID" value="NC_020541.1"/>
</dbReference>
<evidence type="ECO:0000313" key="1">
    <source>
        <dbReference type="EMBL" id="AGG89143.1"/>
    </source>
</evidence>
<dbReference type="KEGG" id="rhd:R2APBS1_2020"/>
<accession>M4NHL3</accession>
<proteinExistence type="predicted"/>
<evidence type="ECO:0000313" key="2">
    <source>
        <dbReference type="Proteomes" id="UP000011859"/>
    </source>
</evidence>
<name>M4NHL3_9GAMM</name>
<dbReference type="HOGENOM" id="CLU_122841_0_0_6"/>